<evidence type="ECO:0000313" key="3">
    <source>
        <dbReference type="Proteomes" id="UP001066276"/>
    </source>
</evidence>
<keyword evidence="3" id="KW-1185">Reference proteome</keyword>
<dbReference type="Proteomes" id="UP001066276">
    <property type="component" value="Chromosome 6"/>
</dbReference>
<comment type="caution">
    <text evidence="2">The sequence shown here is derived from an EMBL/GenBank/DDBJ whole genome shotgun (WGS) entry which is preliminary data.</text>
</comment>
<evidence type="ECO:0000313" key="2">
    <source>
        <dbReference type="EMBL" id="KAJ1141134.1"/>
    </source>
</evidence>
<organism evidence="2 3">
    <name type="scientific">Pleurodeles waltl</name>
    <name type="common">Iberian ribbed newt</name>
    <dbReference type="NCBI Taxonomy" id="8319"/>
    <lineage>
        <taxon>Eukaryota</taxon>
        <taxon>Metazoa</taxon>
        <taxon>Chordata</taxon>
        <taxon>Craniata</taxon>
        <taxon>Vertebrata</taxon>
        <taxon>Euteleostomi</taxon>
        <taxon>Amphibia</taxon>
        <taxon>Batrachia</taxon>
        <taxon>Caudata</taxon>
        <taxon>Salamandroidea</taxon>
        <taxon>Salamandridae</taxon>
        <taxon>Pleurodelinae</taxon>
        <taxon>Pleurodeles</taxon>
    </lineage>
</organism>
<protein>
    <submittedName>
        <fullName evidence="2">Uncharacterized protein</fullName>
    </submittedName>
</protein>
<gene>
    <name evidence="2" type="ORF">NDU88_007469</name>
</gene>
<dbReference type="AlphaFoldDB" id="A0AAV7QL13"/>
<proteinExistence type="predicted"/>
<sequence length="158" mass="16855">MEAHGRLPPGHCQTRHCGPAPSGGLGEKRETSSLPRALRCEQTTTQRPAVRPGAPASNWVTHLSALGPPETVVPLGPPTHRLLVFAALFFLPSPGGLGSAGWGPAVRGEWQGSRRPLSPTRPQDFDPRSISLGKHMWFTATRWMGASPEATSAPTCLQ</sequence>
<dbReference type="EMBL" id="JANPWB010000010">
    <property type="protein sequence ID" value="KAJ1141134.1"/>
    <property type="molecule type" value="Genomic_DNA"/>
</dbReference>
<feature type="region of interest" description="Disordered" evidence="1">
    <location>
        <begin position="1"/>
        <end position="35"/>
    </location>
</feature>
<name>A0AAV7QL13_PLEWA</name>
<accession>A0AAV7QL13</accession>
<evidence type="ECO:0000256" key="1">
    <source>
        <dbReference type="SAM" id="MobiDB-lite"/>
    </source>
</evidence>
<reference evidence="2" key="1">
    <citation type="journal article" date="2022" name="bioRxiv">
        <title>Sequencing and chromosome-scale assembly of the giantPleurodeles waltlgenome.</title>
        <authorList>
            <person name="Brown T."/>
            <person name="Elewa A."/>
            <person name="Iarovenko S."/>
            <person name="Subramanian E."/>
            <person name="Araus A.J."/>
            <person name="Petzold A."/>
            <person name="Susuki M."/>
            <person name="Suzuki K.-i.T."/>
            <person name="Hayashi T."/>
            <person name="Toyoda A."/>
            <person name="Oliveira C."/>
            <person name="Osipova E."/>
            <person name="Leigh N.D."/>
            <person name="Simon A."/>
            <person name="Yun M.H."/>
        </authorList>
    </citation>
    <scope>NUCLEOTIDE SEQUENCE</scope>
    <source>
        <strain evidence="2">20211129_DDA</strain>
        <tissue evidence="2">Liver</tissue>
    </source>
</reference>